<reference evidence="2 3" key="1">
    <citation type="submission" date="2016-02" db="EMBL/GenBank/DDBJ databases">
        <title>Genome sequence of Clostridium thermobutyricum DSM 4928.</title>
        <authorList>
            <person name="Poehlein A."/>
            <person name="Daniel R."/>
        </authorList>
    </citation>
    <scope>NUCLEOTIDE SEQUENCE [LARGE SCALE GENOMIC DNA]</scope>
    <source>
        <strain evidence="2 3">DSM 4928</strain>
    </source>
</reference>
<sequence length="53" mass="5837">MYKVIYIMLLLLGILGIAFGYKKGTIKAKDIGVKALSISLILIVLVILTIFIK</sequence>
<comment type="caution">
    <text evidence="2">The sequence shown here is derived from an EMBL/GenBank/DDBJ whole genome shotgun (WGS) entry which is preliminary data.</text>
</comment>
<accession>A0A1V4SXD6</accession>
<evidence type="ECO:0000313" key="3">
    <source>
        <dbReference type="Proteomes" id="UP000191448"/>
    </source>
</evidence>
<dbReference type="AlphaFoldDB" id="A0A1V4SXD6"/>
<protein>
    <submittedName>
        <fullName evidence="2">Uncharacterized protein</fullName>
    </submittedName>
</protein>
<evidence type="ECO:0000256" key="1">
    <source>
        <dbReference type="SAM" id="Phobius"/>
    </source>
</evidence>
<keyword evidence="1" id="KW-0472">Membrane</keyword>
<keyword evidence="1" id="KW-1133">Transmembrane helix</keyword>
<feature type="transmembrane region" description="Helical" evidence="1">
    <location>
        <begin position="36"/>
        <end position="52"/>
    </location>
</feature>
<dbReference type="Proteomes" id="UP000191448">
    <property type="component" value="Unassembled WGS sequence"/>
</dbReference>
<dbReference type="EMBL" id="LTAY01000026">
    <property type="protein sequence ID" value="OPX49126.1"/>
    <property type="molecule type" value="Genomic_DNA"/>
</dbReference>
<dbReference type="RefSeq" id="WP_158082657.1">
    <property type="nucleotide sequence ID" value="NZ_LTAY01000026.1"/>
</dbReference>
<evidence type="ECO:0000313" key="2">
    <source>
        <dbReference type="EMBL" id="OPX49126.1"/>
    </source>
</evidence>
<keyword evidence="1" id="KW-0812">Transmembrane</keyword>
<proteinExistence type="predicted"/>
<name>A0A1V4SXD6_9CLOT</name>
<organism evidence="2 3">
    <name type="scientific">Clostridium thermobutyricum DSM 4928</name>
    <dbReference type="NCBI Taxonomy" id="1121339"/>
    <lineage>
        <taxon>Bacteria</taxon>
        <taxon>Bacillati</taxon>
        <taxon>Bacillota</taxon>
        <taxon>Clostridia</taxon>
        <taxon>Eubacteriales</taxon>
        <taxon>Clostridiaceae</taxon>
        <taxon>Clostridium</taxon>
    </lineage>
</organism>
<gene>
    <name evidence="2" type="ORF">CLTHE_08800</name>
</gene>